<organism evidence="2 3">
    <name type="scientific">Mycena chlorophos</name>
    <name type="common">Agaric fungus</name>
    <name type="synonym">Agaricus chlorophos</name>
    <dbReference type="NCBI Taxonomy" id="658473"/>
    <lineage>
        <taxon>Eukaryota</taxon>
        <taxon>Fungi</taxon>
        <taxon>Dikarya</taxon>
        <taxon>Basidiomycota</taxon>
        <taxon>Agaricomycotina</taxon>
        <taxon>Agaricomycetes</taxon>
        <taxon>Agaricomycetidae</taxon>
        <taxon>Agaricales</taxon>
        <taxon>Marasmiineae</taxon>
        <taxon>Mycenaceae</taxon>
        <taxon>Mycena</taxon>
    </lineage>
</organism>
<reference evidence="2" key="1">
    <citation type="submission" date="2014-09" db="EMBL/GenBank/DDBJ databases">
        <title>Genome sequence of the luminous mushroom Mycena chlorophos for searching fungal bioluminescence genes.</title>
        <authorList>
            <person name="Tanaka Y."/>
            <person name="Kasuga D."/>
            <person name="Oba Y."/>
            <person name="Hase S."/>
            <person name="Sato K."/>
            <person name="Oba Y."/>
            <person name="Sakakibara Y."/>
        </authorList>
    </citation>
    <scope>NUCLEOTIDE SEQUENCE</scope>
</reference>
<proteinExistence type="predicted"/>
<evidence type="ECO:0000256" key="1">
    <source>
        <dbReference type="SAM" id="MobiDB-lite"/>
    </source>
</evidence>
<accession>A0ABQ0KYM4</accession>
<dbReference type="SUPFAM" id="SSF81383">
    <property type="entry name" value="F-box domain"/>
    <property type="match status" value="1"/>
</dbReference>
<evidence type="ECO:0000313" key="3">
    <source>
        <dbReference type="Proteomes" id="UP000815677"/>
    </source>
</evidence>
<gene>
    <name evidence="2" type="ORF">MCHLO_01494</name>
</gene>
<protein>
    <recommendedName>
        <fullName evidence="4">F-box domain-containing protein</fullName>
    </recommendedName>
</protein>
<evidence type="ECO:0000313" key="2">
    <source>
        <dbReference type="EMBL" id="GAT43827.1"/>
    </source>
</evidence>
<dbReference type="InterPro" id="IPR036047">
    <property type="entry name" value="F-box-like_dom_sf"/>
</dbReference>
<feature type="region of interest" description="Disordered" evidence="1">
    <location>
        <begin position="389"/>
        <end position="409"/>
    </location>
</feature>
<dbReference type="Proteomes" id="UP000815677">
    <property type="component" value="Unassembled WGS sequence"/>
</dbReference>
<dbReference type="EMBL" id="DF839342">
    <property type="protein sequence ID" value="GAT43827.1"/>
    <property type="molecule type" value="Genomic_DNA"/>
</dbReference>
<feature type="compositionally biased region" description="Low complexity" evidence="1">
    <location>
        <begin position="398"/>
        <end position="409"/>
    </location>
</feature>
<evidence type="ECO:0008006" key="4">
    <source>
        <dbReference type="Google" id="ProtNLM"/>
    </source>
</evidence>
<sequence length="510" mass="55726">MAFVLNDDLWIAILCFCDVSTVFTVSLTSRWLRCLTQSRTIWLSIFKDLSSRGLIAATPLLNPPLSTKDIVEHIKSTVCGIPSFSPRPRVVHLPRPLRLMTLFSTCGPVSLLPSGRYLAVVHPRSFECIEAATGKRVWRRRGGGSVQDFRALLLGDGTGARFAFVVKDPADGARGWHIQIVEASFRSGVVRQPQSRKRFDMPFLSGSFANLTLAGNLISITFRLPGLRGGGLFSLLVNWRKRAYLLFDCSQPQATADRPTTWLPKLLSISGHLLLSTTGVDGTPVLLRWSMSSLSSFWRSTEDFSLQSAIRCGPDSSGPPPDDIHDLFRGTIWDAGSQELHLHMQLFRNPIRHSRARLFIHLSGDISLPSPPSSPIDAPRRRGMFASIPPFRWRRRSPSPSSSGGSSGTPMGLLLRYELSCWPAPFEMVAAEATPTKDIPRVQDLSYAGWATRATDGALVPAATGLAASSSKTNSRKERLGDGGAPCLWRHLTASGALATVIDGSTVVVS</sequence>
<name>A0ABQ0KYM4_MYCCL</name>
<keyword evidence="3" id="KW-1185">Reference proteome</keyword>